<dbReference type="SMART" id="SM00338">
    <property type="entry name" value="BRLZ"/>
    <property type="match status" value="1"/>
</dbReference>
<protein>
    <recommendedName>
        <fullName evidence="3">Cyclic AMP-dependent transcription factor ATF-4</fullName>
    </recommendedName>
    <alternativeName>
        <fullName evidence="11">Activating transcription factor 4</fullName>
    </alternativeName>
</protein>
<keyword evidence="7" id="KW-0238">DNA-binding</keyword>
<feature type="region of interest" description="Disordered" evidence="12">
    <location>
        <begin position="121"/>
        <end position="170"/>
    </location>
</feature>
<dbReference type="PANTHER" id="PTHR13044">
    <property type="entry name" value="ACTIVATING TRANSCRIPTION FACTOR ATF 4/5"/>
    <property type="match status" value="1"/>
</dbReference>
<name>L5KI92_PTEAL</name>
<dbReference type="FunFam" id="1.20.5.170:FF:000021">
    <property type="entry name" value="Cyclic AMP-dependent transcription factor ATF-4"/>
    <property type="match status" value="1"/>
</dbReference>
<keyword evidence="4" id="KW-0678">Repressor</keyword>
<dbReference type="GO" id="GO:1990589">
    <property type="term" value="C:ATF4-CREB1 transcription factor complex"/>
    <property type="evidence" value="ECO:0007669"/>
    <property type="project" value="TreeGrafter"/>
</dbReference>
<dbReference type="Gene3D" id="1.20.5.170">
    <property type="match status" value="1"/>
</dbReference>
<dbReference type="InterPro" id="IPR004827">
    <property type="entry name" value="bZIP"/>
</dbReference>
<evidence type="ECO:0000256" key="4">
    <source>
        <dbReference type="ARBA" id="ARBA00022491"/>
    </source>
</evidence>
<evidence type="ECO:0000256" key="2">
    <source>
        <dbReference type="ARBA" id="ARBA00007163"/>
    </source>
</evidence>
<dbReference type="CDD" id="cd14692">
    <property type="entry name" value="bZIP_ATF4"/>
    <property type="match status" value="1"/>
</dbReference>
<keyword evidence="5" id="KW-0805">Transcription regulation</keyword>
<organism evidence="14 15">
    <name type="scientific">Pteropus alecto</name>
    <name type="common">Black flying fox</name>
    <dbReference type="NCBI Taxonomy" id="9402"/>
    <lineage>
        <taxon>Eukaryota</taxon>
        <taxon>Metazoa</taxon>
        <taxon>Chordata</taxon>
        <taxon>Craniata</taxon>
        <taxon>Vertebrata</taxon>
        <taxon>Euteleostomi</taxon>
        <taxon>Mammalia</taxon>
        <taxon>Eutheria</taxon>
        <taxon>Laurasiatheria</taxon>
        <taxon>Chiroptera</taxon>
        <taxon>Yinpterochiroptera</taxon>
        <taxon>Pteropodoidea</taxon>
        <taxon>Pteropodidae</taxon>
        <taxon>Pteropodinae</taxon>
        <taxon>Pteropus</taxon>
    </lineage>
</organism>
<dbReference type="InParanoid" id="L5KI92"/>
<dbReference type="STRING" id="9402.L5KI92"/>
<evidence type="ECO:0000256" key="5">
    <source>
        <dbReference type="ARBA" id="ARBA00023015"/>
    </source>
</evidence>
<comment type="similarity">
    <text evidence="2">Belongs to the bZIP family.</text>
</comment>
<evidence type="ECO:0000256" key="11">
    <source>
        <dbReference type="ARBA" id="ARBA00032136"/>
    </source>
</evidence>
<dbReference type="InterPro" id="IPR046347">
    <property type="entry name" value="bZIP_sf"/>
</dbReference>
<keyword evidence="6" id="KW-0090">Biological rhythms</keyword>
<dbReference type="GO" id="GO:0001228">
    <property type="term" value="F:DNA-binding transcription activator activity, RNA polymerase II-specific"/>
    <property type="evidence" value="ECO:0007669"/>
    <property type="project" value="TreeGrafter"/>
</dbReference>
<gene>
    <name evidence="14" type="ORF">PAL_GLEAN10020392</name>
</gene>
<keyword evidence="8" id="KW-0010">Activator</keyword>
<accession>L5KI92</accession>
<evidence type="ECO:0000256" key="10">
    <source>
        <dbReference type="ARBA" id="ARBA00023242"/>
    </source>
</evidence>
<reference evidence="15" key="1">
    <citation type="journal article" date="2013" name="Science">
        <title>Comparative analysis of bat genomes provides insight into the evolution of flight and immunity.</title>
        <authorList>
            <person name="Zhang G."/>
            <person name="Cowled C."/>
            <person name="Shi Z."/>
            <person name="Huang Z."/>
            <person name="Bishop-Lilly K.A."/>
            <person name="Fang X."/>
            <person name="Wynne J.W."/>
            <person name="Xiong Z."/>
            <person name="Baker M.L."/>
            <person name="Zhao W."/>
            <person name="Tachedjian M."/>
            <person name="Zhu Y."/>
            <person name="Zhou P."/>
            <person name="Jiang X."/>
            <person name="Ng J."/>
            <person name="Yang L."/>
            <person name="Wu L."/>
            <person name="Xiao J."/>
            <person name="Feng Y."/>
            <person name="Chen Y."/>
            <person name="Sun X."/>
            <person name="Zhang Y."/>
            <person name="Marsh G.A."/>
            <person name="Crameri G."/>
            <person name="Broder C.C."/>
            <person name="Frey K.G."/>
            <person name="Wang L.F."/>
            <person name="Wang J."/>
        </authorList>
    </citation>
    <scope>NUCLEOTIDE SEQUENCE [LARGE SCALE GENOMIC DNA]</scope>
</reference>
<dbReference type="AlphaFoldDB" id="L5KI92"/>
<dbReference type="GO" id="GO:0048511">
    <property type="term" value="P:rhythmic process"/>
    <property type="evidence" value="ECO:0007669"/>
    <property type="project" value="UniProtKB-KW"/>
</dbReference>
<proteinExistence type="inferred from homology"/>
<dbReference type="PROSITE" id="PS50217">
    <property type="entry name" value="BZIP"/>
    <property type="match status" value="1"/>
</dbReference>
<dbReference type="Proteomes" id="UP000010552">
    <property type="component" value="Unassembled WGS sequence"/>
</dbReference>
<evidence type="ECO:0000256" key="12">
    <source>
        <dbReference type="SAM" id="MobiDB-lite"/>
    </source>
</evidence>
<dbReference type="GO" id="GO:0000977">
    <property type="term" value="F:RNA polymerase II transcription regulatory region sequence-specific DNA binding"/>
    <property type="evidence" value="ECO:0007669"/>
    <property type="project" value="TreeGrafter"/>
</dbReference>
<dbReference type="Pfam" id="PF00170">
    <property type="entry name" value="bZIP_1"/>
    <property type="match status" value="1"/>
</dbReference>
<evidence type="ECO:0000313" key="15">
    <source>
        <dbReference type="Proteomes" id="UP000010552"/>
    </source>
</evidence>
<evidence type="ECO:0000256" key="1">
    <source>
        <dbReference type="ARBA" id="ARBA00004123"/>
    </source>
</evidence>
<dbReference type="EMBL" id="KB030714">
    <property type="protein sequence ID" value="ELK11042.1"/>
    <property type="molecule type" value="Genomic_DNA"/>
</dbReference>
<evidence type="ECO:0000259" key="13">
    <source>
        <dbReference type="PROSITE" id="PS50217"/>
    </source>
</evidence>
<feature type="domain" description="BZIP" evidence="13">
    <location>
        <begin position="142"/>
        <end position="205"/>
    </location>
</feature>
<keyword evidence="15" id="KW-1185">Reference proteome</keyword>
<evidence type="ECO:0000256" key="6">
    <source>
        <dbReference type="ARBA" id="ARBA00023108"/>
    </source>
</evidence>
<evidence type="ECO:0000256" key="8">
    <source>
        <dbReference type="ARBA" id="ARBA00023159"/>
    </source>
</evidence>
<evidence type="ECO:0000256" key="3">
    <source>
        <dbReference type="ARBA" id="ARBA00018846"/>
    </source>
</evidence>
<dbReference type="GO" id="GO:1990590">
    <property type="term" value="C:ATF1-ATF4 transcription factor complex"/>
    <property type="evidence" value="ECO:0007669"/>
    <property type="project" value="TreeGrafter"/>
</dbReference>
<dbReference type="PANTHER" id="PTHR13044:SF2">
    <property type="entry name" value="CYCLIC AMP-DEPENDENT TRANSCRIPTION FACTOR ATF-4"/>
    <property type="match status" value="1"/>
</dbReference>
<keyword evidence="10" id="KW-0539">Nucleus</keyword>
<dbReference type="GO" id="GO:0042981">
    <property type="term" value="P:regulation of apoptotic process"/>
    <property type="evidence" value="ECO:0007669"/>
    <property type="project" value="UniProtKB-ARBA"/>
</dbReference>
<dbReference type="SUPFAM" id="SSF57959">
    <property type="entry name" value="Leucine zipper domain"/>
    <property type="match status" value="1"/>
</dbReference>
<keyword evidence="9" id="KW-0804">Transcription</keyword>
<sequence length="215" mass="23696">MVYKDTLDSLGSSKEDLMSGLQDATRSHASVEGWVYGVRVLITEETGCLISVPLSSKERNRALPGRPLGTEAKGQVETQTEEEEEVGREGGKEEQSIALLPPEPLQLGACCLQISFVGLPDPKPHAPPGEKTVAEKGRGEKLDKKLKKLEQNKTAATRDHQKKRAEQETVTGECKELEKKNEALKERADSLTKEIQYLKDLIEELYKARGKKGAS</sequence>
<evidence type="ECO:0000256" key="7">
    <source>
        <dbReference type="ARBA" id="ARBA00023125"/>
    </source>
</evidence>
<comment type="subcellular location">
    <subcellularLocation>
        <location evidence="1">Nucleus</location>
    </subcellularLocation>
</comment>
<feature type="region of interest" description="Disordered" evidence="12">
    <location>
        <begin position="59"/>
        <end position="94"/>
    </location>
</feature>
<feature type="compositionally biased region" description="Basic and acidic residues" evidence="12">
    <location>
        <begin position="132"/>
        <end position="170"/>
    </location>
</feature>
<evidence type="ECO:0000256" key="9">
    <source>
        <dbReference type="ARBA" id="ARBA00023163"/>
    </source>
</evidence>
<evidence type="ECO:0000313" key="14">
    <source>
        <dbReference type="EMBL" id="ELK11042.1"/>
    </source>
</evidence>